<dbReference type="InterPro" id="IPR025736">
    <property type="entry name" value="PucR_C-HTH_dom"/>
</dbReference>
<evidence type="ECO:0000313" key="2">
    <source>
        <dbReference type="EMBL" id="GLC88948.1"/>
    </source>
</evidence>
<evidence type="ECO:0000259" key="1">
    <source>
        <dbReference type="Pfam" id="PF13556"/>
    </source>
</evidence>
<accession>A0ABQ5NKR2</accession>
<reference evidence="2" key="1">
    <citation type="submission" date="2022-08" db="EMBL/GenBank/DDBJ databases">
        <title>Draft genome sequence of Lysinibacillus sp. strain KH24.</title>
        <authorList>
            <person name="Kanbe H."/>
            <person name="Itoh H."/>
        </authorList>
    </citation>
    <scope>NUCLEOTIDE SEQUENCE</scope>
    <source>
        <strain evidence="2">KH24</strain>
    </source>
</reference>
<dbReference type="InterPro" id="IPR009057">
    <property type="entry name" value="Homeodomain-like_sf"/>
</dbReference>
<protein>
    <recommendedName>
        <fullName evidence="1">PucR C-terminal helix-turn-helix domain-containing protein</fullName>
    </recommendedName>
</protein>
<proteinExistence type="predicted"/>
<name>A0ABQ5NKR2_9BACI</name>
<dbReference type="Pfam" id="PF13556">
    <property type="entry name" value="HTH_30"/>
    <property type="match status" value="1"/>
</dbReference>
<dbReference type="Proteomes" id="UP001065593">
    <property type="component" value="Unassembled WGS sequence"/>
</dbReference>
<dbReference type="EMBL" id="BRZA01000002">
    <property type="protein sequence ID" value="GLC88948.1"/>
    <property type="molecule type" value="Genomic_DNA"/>
</dbReference>
<dbReference type="RefSeq" id="WP_264988699.1">
    <property type="nucleotide sequence ID" value="NZ_BRZA01000002.1"/>
</dbReference>
<sequence length="294" mass="34453">MNQIEAIYPKAIMTEQPLSDDTKLHYYDKSHNRYIAIPKEDITEKEAQLLAHFYVLMEQEKQTNQYAPLAQAWWDFLFGEGECPEAKTERVRFLYVQLSANDQSGFLEAVDTFFDYKLLVVWIGEKECLLIEEESDYPVQEEDVRIFLDVLAGDFYITGRLFLGRFSTVQLSLKAMYHNELEAARKAVLFMPEQRVMRIEMLIPQLLVVQSGGELSRLFANELALFQEDYDLRNMLQLLIQNHLNVSQTAKQLHLHRNSLQYRLDKFIHRTGIDIRSYEGAFVVYMLCLLSGKR</sequence>
<dbReference type="PANTHER" id="PTHR33744:SF15">
    <property type="entry name" value="CARBOHYDRATE DIACID REGULATOR"/>
    <property type="match status" value="1"/>
</dbReference>
<organism evidence="2 3">
    <name type="scientific">Lysinibacillus piscis</name>
    <dbReference type="NCBI Taxonomy" id="2518931"/>
    <lineage>
        <taxon>Bacteria</taxon>
        <taxon>Bacillati</taxon>
        <taxon>Bacillota</taxon>
        <taxon>Bacilli</taxon>
        <taxon>Bacillales</taxon>
        <taxon>Bacillaceae</taxon>
        <taxon>Lysinibacillus</taxon>
    </lineage>
</organism>
<dbReference type="PANTHER" id="PTHR33744">
    <property type="entry name" value="CARBOHYDRATE DIACID REGULATOR"/>
    <property type="match status" value="1"/>
</dbReference>
<gene>
    <name evidence="2" type="primary">yxkF</name>
    <name evidence="2" type="ORF">LYSBPC_20750</name>
</gene>
<dbReference type="Gene3D" id="1.10.10.2840">
    <property type="entry name" value="PucR C-terminal helix-turn-helix domain"/>
    <property type="match status" value="1"/>
</dbReference>
<comment type="caution">
    <text evidence="2">The sequence shown here is derived from an EMBL/GenBank/DDBJ whole genome shotgun (WGS) entry which is preliminary data.</text>
</comment>
<dbReference type="InterPro" id="IPR051448">
    <property type="entry name" value="CdaR-like_regulators"/>
</dbReference>
<evidence type="ECO:0000313" key="3">
    <source>
        <dbReference type="Proteomes" id="UP001065593"/>
    </source>
</evidence>
<keyword evidence="3" id="KW-1185">Reference proteome</keyword>
<feature type="domain" description="PucR C-terminal helix-turn-helix" evidence="1">
    <location>
        <begin position="232"/>
        <end position="288"/>
    </location>
</feature>
<dbReference type="InterPro" id="IPR042070">
    <property type="entry name" value="PucR_C-HTH_sf"/>
</dbReference>
<dbReference type="SUPFAM" id="SSF46689">
    <property type="entry name" value="Homeodomain-like"/>
    <property type="match status" value="1"/>
</dbReference>